<protein>
    <submittedName>
        <fullName evidence="1">Uncharacterized protein</fullName>
    </submittedName>
</protein>
<gene>
    <name evidence="1" type="ORF">EAO28_18770</name>
</gene>
<evidence type="ECO:0000313" key="2">
    <source>
        <dbReference type="Proteomes" id="UP000272440"/>
    </source>
</evidence>
<proteinExistence type="predicted"/>
<dbReference type="Proteomes" id="UP000272440">
    <property type="component" value="Unassembled WGS sequence"/>
</dbReference>
<evidence type="ECO:0000313" key="1">
    <source>
        <dbReference type="EMBL" id="RRE43820.1"/>
    </source>
</evidence>
<organism evidence="1 2">
    <name type="scientific">Klebsiella pneumoniae</name>
    <dbReference type="NCBI Taxonomy" id="573"/>
    <lineage>
        <taxon>Bacteria</taxon>
        <taxon>Pseudomonadati</taxon>
        <taxon>Pseudomonadota</taxon>
        <taxon>Gammaproteobacteria</taxon>
        <taxon>Enterobacterales</taxon>
        <taxon>Enterobacteriaceae</taxon>
        <taxon>Klebsiella/Raoultella group</taxon>
        <taxon>Klebsiella</taxon>
        <taxon>Klebsiella pneumoniae complex</taxon>
    </lineage>
</organism>
<dbReference type="AlphaFoldDB" id="A0A3P2EHA8"/>
<comment type="caution">
    <text evidence="1">The sequence shown here is derived from an EMBL/GenBank/DDBJ whole genome shotgun (WGS) entry which is preliminary data.</text>
</comment>
<accession>A0A3P2EHA8</accession>
<reference evidence="1 2" key="1">
    <citation type="journal article" date="2019" name="Antimicrob. Agents Chemother.">
        <title>Applying Rapid Whole Genome Sequencing to Predict Phenotypic Antimicrobial Susceptibility Testing Results Among Carbapenem-Resistant Klebsiella pneumoniae Clinical Isolates.</title>
        <authorList>
            <person name="Tamma P.D."/>
            <person name="Fan Y."/>
            <person name="Bergman Y."/>
            <person name="Pertea G."/>
            <person name="Kazmi A."/>
            <person name="Lewis S."/>
            <person name="Carroll K.C."/>
            <person name="Schatz M.C."/>
            <person name="Timp W."/>
            <person name="Simner P.J."/>
        </authorList>
    </citation>
    <scope>NUCLEOTIDE SEQUENCE [LARGE SCALE GENOMIC DNA]</scope>
    <source>
        <strain evidence="1 2">KLPN_33</strain>
    </source>
</reference>
<name>A0A3P2EHA8_KLEPN</name>
<dbReference type="EMBL" id="RCZY01000002">
    <property type="protein sequence ID" value="RRE43820.1"/>
    <property type="molecule type" value="Genomic_DNA"/>
</dbReference>
<sequence>MERKKLTCVSYQNKKAKDFFVPCRPYSDRTAPVRSVQAALHWPARITPGSSCLHAHLFEGERNAKSYSISSQISSGS</sequence>